<name>A0AAV7NVC5_PLEWA</name>
<keyword evidence="2" id="KW-1185">Reference proteome</keyword>
<accession>A0AAV7NVC5</accession>
<feature type="non-terminal residue" evidence="1">
    <location>
        <position position="62"/>
    </location>
</feature>
<organism evidence="1 2">
    <name type="scientific">Pleurodeles waltl</name>
    <name type="common">Iberian ribbed newt</name>
    <dbReference type="NCBI Taxonomy" id="8319"/>
    <lineage>
        <taxon>Eukaryota</taxon>
        <taxon>Metazoa</taxon>
        <taxon>Chordata</taxon>
        <taxon>Craniata</taxon>
        <taxon>Vertebrata</taxon>
        <taxon>Euteleostomi</taxon>
        <taxon>Amphibia</taxon>
        <taxon>Batrachia</taxon>
        <taxon>Caudata</taxon>
        <taxon>Salamandroidea</taxon>
        <taxon>Salamandridae</taxon>
        <taxon>Pleurodelinae</taxon>
        <taxon>Pleurodeles</taxon>
    </lineage>
</organism>
<protein>
    <submittedName>
        <fullName evidence="1">Uncharacterized protein</fullName>
    </submittedName>
</protein>
<reference evidence="1" key="1">
    <citation type="journal article" date="2022" name="bioRxiv">
        <title>Sequencing and chromosome-scale assembly of the giantPleurodeles waltlgenome.</title>
        <authorList>
            <person name="Brown T."/>
            <person name="Elewa A."/>
            <person name="Iarovenko S."/>
            <person name="Subramanian E."/>
            <person name="Araus A.J."/>
            <person name="Petzold A."/>
            <person name="Susuki M."/>
            <person name="Suzuki K.-i.T."/>
            <person name="Hayashi T."/>
            <person name="Toyoda A."/>
            <person name="Oliveira C."/>
            <person name="Osipova E."/>
            <person name="Leigh N.D."/>
            <person name="Simon A."/>
            <person name="Yun M.H."/>
        </authorList>
    </citation>
    <scope>NUCLEOTIDE SEQUENCE</scope>
    <source>
        <strain evidence="1">20211129_DDA</strain>
        <tissue evidence="1">Liver</tissue>
    </source>
</reference>
<dbReference type="Proteomes" id="UP001066276">
    <property type="component" value="Chromosome 8"/>
</dbReference>
<feature type="non-terminal residue" evidence="1">
    <location>
        <position position="1"/>
    </location>
</feature>
<evidence type="ECO:0000313" key="1">
    <source>
        <dbReference type="EMBL" id="KAJ1119429.1"/>
    </source>
</evidence>
<evidence type="ECO:0000313" key="2">
    <source>
        <dbReference type="Proteomes" id="UP001066276"/>
    </source>
</evidence>
<dbReference type="AlphaFoldDB" id="A0AAV7NVC5"/>
<dbReference type="EMBL" id="JANPWB010000012">
    <property type="protein sequence ID" value="KAJ1119429.1"/>
    <property type="molecule type" value="Genomic_DNA"/>
</dbReference>
<proteinExistence type="predicted"/>
<gene>
    <name evidence="1" type="ORF">NDU88_007615</name>
</gene>
<sequence>WCCWCPKLCTLGYCCPTPNACSLTPKTWLHLLISNWPIQLSKIQPREEYFIFQQSNIFVVQQ</sequence>
<comment type="caution">
    <text evidence="1">The sequence shown here is derived from an EMBL/GenBank/DDBJ whole genome shotgun (WGS) entry which is preliminary data.</text>
</comment>